<keyword evidence="2" id="KW-1133">Transmembrane helix</keyword>
<keyword evidence="2" id="KW-0812">Transmembrane</keyword>
<keyword evidence="2" id="KW-0472">Membrane</keyword>
<evidence type="ECO:0000313" key="3">
    <source>
        <dbReference type="EMBL" id="MBB5854915.1"/>
    </source>
</evidence>
<evidence type="ECO:0000313" key="4">
    <source>
        <dbReference type="Proteomes" id="UP000580861"/>
    </source>
</evidence>
<dbReference type="RefSeq" id="WP_246480778.1">
    <property type="nucleotide sequence ID" value="NZ_JACHMX010000001.1"/>
</dbReference>
<organism evidence="3 4">
    <name type="scientific">Amycolatopsis umgeniensis</name>
    <dbReference type="NCBI Taxonomy" id="336628"/>
    <lineage>
        <taxon>Bacteria</taxon>
        <taxon>Bacillati</taxon>
        <taxon>Actinomycetota</taxon>
        <taxon>Actinomycetes</taxon>
        <taxon>Pseudonocardiales</taxon>
        <taxon>Pseudonocardiaceae</taxon>
        <taxon>Amycolatopsis</taxon>
    </lineage>
</organism>
<feature type="transmembrane region" description="Helical" evidence="2">
    <location>
        <begin position="168"/>
        <end position="191"/>
    </location>
</feature>
<proteinExistence type="predicted"/>
<feature type="region of interest" description="Disordered" evidence="1">
    <location>
        <begin position="1"/>
        <end position="136"/>
    </location>
</feature>
<keyword evidence="4" id="KW-1185">Reference proteome</keyword>
<feature type="compositionally biased region" description="Basic residues" evidence="1">
    <location>
        <begin position="34"/>
        <end position="44"/>
    </location>
</feature>
<protein>
    <submittedName>
        <fullName evidence="3">Uncharacterized protein</fullName>
    </submittedName>
</protein>
<reference evidence="3 4" key="1">
    <citation type="submission" date="2020-08" db="EMBL/GenBank/DDBJ databases">
        <title>Sequencing the genomes of 1000 actinobacteria strains.</title>
        <authorList>
            <person name="Klenk H.-P."/>
        </authorList>
    </citation>
    <scope>NUCLEOTIDE SEQUENCE [LARGE SCALE GENOMIC DNA]</scope>
    <source>
        <strain evidence="3 4">DSM 45272</strain>
    </source>
</reference>
<name>A0A841B7Y1_9PSEU</name>
<dbReference type="Proteomes" id="UP000580861">
    <property type="component" value="Unassembled WGS sequence"/>
</dbReference>
<evidence type="ECO:0000256" key="1">
    <source>
        <dbReference type="SAM" id="MobiDB-lite"/>
    </source>
</evidence>
<feature type="region of interest" description="Disordered" evidence="1">
    <location>
        <begin position="196"/>
        <end position="318"/>
    </location>
</feature>
<gene>
    <name evidence="3" type="ORF">HDA45_005002</name>
</gene>
<dbReference type="EMBL" id="JACHMX010000001">
    <property type="protein sequence ID" value="MBB5854915.1"/>
    <property type="molecule type" value="Genomic_DNA"/>
</dbReference>
<accession>A0A841B7Y1</accession>
<dbReference type="AlphaFoldDB" id="A0A841B7Y1"/>
<sequence>MNGWAGHQGRDGTAQAGRHRAGGTESWTPPVPPRRQRPTGHGHHAHSEFAPPSTGSLPLPPPRNRRAPSPGYAPSSGRLPLPQPAREVPVERPARVEVSFTEPVRPAKAAQRTKVTLTAPAPRRPEPIETDESDDVRVYMAPPLDGLSTFDLGSVPASVTPPKTWRKAAWFAAAASALVVVGLLFAGSFLVGKPATEQQSQGGWPGYRGGSPLTNEGLAGNSDPATPQGGAAANPSDSETDSSTRDDRSSVNSDTSSDTDSPGGGGSRPDSSGPVTTGRPAPSSSDRPQKPPVMPADRTTTTSPWYASQPDAKAMGDNTEVFLNTVTTNPNEASSVTSGGLREEGAQGLRERYADVAYFEVKKVSIDQRRGVTVNTVEVTHKDGTKTMEQRTLTFGDDDKIVDDGM</sequence>
<evidence type="ECO:0000256" key="2">
    <source>
        <dbReference type="SAM" id="Phobius"/>
    </source>
</evidence>
<comment type="caution">
    <text evidence="3">The sequence shown here is derived from an EMBL/GenBank/DDBJ whole genome shotgun (WGS) entry which is preliminary data.</text>
</comment>
<feature type="compositionally biased region" description="Low complexity" evidence="1">
    <location>
        <begin position="250"/>
        <end position="261"/>
    </location>
</feature>